<dbReference type="RefSeq" id="WP_017128199.1">
    <property type="nucleotide sequence ID" value="NZ_JACAOK010000003.1"/>
</dbReference>
<dbReference type="Pfam" id="PF00196">
    <property type="entry name" value="GerE"/>
    <property type="match status" value="1"/>
</dbReference>
<dbReference type="GO" id="GO:0003677">
    <property type="term" value="F:DNA binding"/>
    <property type="evidence" value="ECO:0007669"/>
    <property type="project" value="InterPro"/>
</dbReference>
<dbReference type="EMBL" id="JACAQD010000022">
    <property type="protein sequence ID" value="NWC34399.1"/>
    <property type="molecule type" value="Genomic_DNA"/>
</dbReference>
<dbReference type="EMBL" id="JACAQE010000001">
    <property type="protein sequence ID" value="NWC12736.1"/>
    <property type="molecule type" value="Genomic_DNA"/>
</dbReference>
<dbReference type="InterPro" id="IPR000792">
    <property type="entry name" value="Tscrpt_reg_LuxR_C"/>
</dbReference>
<reference evidence="4 5" key="1">
    <citation type="submission" date="2020-04" db="EMBL/GenBank/DDBJ databases">
        <title>Molecular characterization of pseudomonads from Agaricus bisporus reveal novel blotch 2 pathogens in Western Europe.</title>
        <authorList>
            <person name="Taparia T."/>
            <person name="Krijger M."/>
            <person name="Haynes E."/>
            <person name="Elpinstone J.G."/>
            <person name="Noble R."/>
            <person name="Van Der Wolf J."/>
        </authorList>
    </citation>
    <scope>NUCLEOTIDE SEQUENCE [LARGE SCALE GENOMIC DNA]</scope>
    <source>
        <strain evidence="3 5">IPO3737</strain>
        <strain evidence="2 4">IPO3738</strain>
    </source>
</reference>
<dbReference type="AlphaFoldDB" id="A0A7Y8CLV8"/>
<proteinExistence type="predicted"/>
<evidence type="ECO:0000313" key="3">
    <source>
        <dbReference type="EMBL" id="NWC34399.1"/>
    </source>
</evidence>
<name>A0A7Y8CLV8_9PSED</name>
<evidence type="ECO:0000313" key="5">
    <source>
        <dbReference type="Proteomes" id="UP000520592"/>
    </source>
</evidence>
<evidence type="ECO:0000313" key="4">
    <source>
        <dbReference type="Proteomes" id="UP000517547"/>
    </source>
</evidence>
<organism evidence="3 5">
    <name type="scientific">Pseudomonas gingeri</name>
    <dbReference type="NCBI Taxonomy" id="117681"/>
    <lineage>
        <taxon>Bacteria</taxon>
        <taxon>Pseudomonadati</taxon>
        <taxon>Pseudomonadota</taxon>
        <taxon>Gammaproteobacteria</taxon>
        <taxon>Pseudomonadales</taxon>
        <taxon>Pseudomonadaceae</taxon>
        <taxon>Pseudomonas</taxon>
    </lineage>
</organism>
<gene>
    <name evidence="2" type="ORF">HX845_03680</name>
    <name evidence="3" type="ORF">HX876_18590</name>
</gene>
<dbReference type="Proteomes" id="UP000517547">
    <property type="component" value="Unassembled WGS sequence"/>
</dbReference>
<evidence type="ECO:0000259" key="1">
    <source>
        <dbReference type="SMART" id="SM00421"/>
    </source>
</evidence>
<dbReference type="Proteomes" id="UP000520592">
    <property type="component" value="Unassembled WGS sequence"/>
</dbReference>
<comment type="caution">
    <text evidence="3">The sequence shown here is derived from an EMBL/GenBank/DDBJ whole genome shotgun (WGS) entry which is preliminary data.</text>
</comment>
<dbReference type="InterPro" id="IPR036388">
    <property type="entry name" value="WH-like_DNA-bd_sf"/>
</dbReference>
<dbReference type="GO" id="GO:0006355">
    <property type="term" value="P:regulation of DNA-templated transcription"/>
    <property type="evidence" value="ECO:0007669"/>
    <property type="project" value="InterPro"/>
</dbReference>
<protein>
    <submittedName>
        <fullName evidence="3">Helix-turn-helix transcriptional regulator</fullName>
    </submittedName>
</protein>
<evidence type="ECO:0000313" key="2">
    <source>
        <dbReference type="EMBL" id="NWC12736.1"/>
    </source>
</evidence>
<sequence>MNLTSSIRDVESPGFYFELGELISSTGNEHFASNMLNLIDKLVPVERIDLSEWTLDERQASVVDIEPLGCAGLKDDSAPPELPQHPDTHPLLSQMIEMDDSLLIQMNAQVNRRDNRDAAHQCNLVSRKSNRRCVISLYRSHTQKGFALSELSFLKNLSDTLLPLIERHAQISRQAVLKNVTSPVPGPQAEQEPVSLQQAFSKRLALGDIILSSREREVCLGLLVGGTVPQMAEKLSVKNSSVETYLKRAAAKLGVSGRHGLARWMAGA</sequence>
<dbReference type="SMART" id="SM00421">
    <property type="entry name" value="HTH_LUXR"/>
    <property type="match status" value="1"/>
</dbReference>
<accession>A0A7Y8CLV8</accession>
<dbReference type="GeneID" id="57663852"/>
<dbReference type="Gene3D" id="1.10.10.10">
    <property type="entry name" value="Winged helix-like DNA-binding domain superfamily/Winged helix DNA-binding domain"/>
    <property type="match status" value="1"/>
</dbReference>
<dbReference type="SUPFAM" id="SSF46894">
    <property type="entry name" value="C-terminal effector domain of the bipartite response regulators"/>
    <property type="match status" value="1"/>
</dbReference>
<dbReference type="InterPro" id="IPR016032">
    <property type="entry name" value="Sig_transdc_resp-reg_C-effctor"/>
</dbReference>
<feature type="domain" description="HTH luxR-type" evidence="1">
    <location>
        <begin position="208"/>
        <end position="265"/>
    </location>
</feature>